<dbReference type="RefSeq" id="WP_368381514.1">
    <property type="nucleotide sequence ID" value="NZ_JBFRYA010000007.1"/>
</dbReference>
<reference evidence="1 2" key="1">
    <citation type="journal article" date="2011" name="Int. J. Syst. Evol. Microbiol.">
        <title>Zhongshania antarctica gen. nov., sp. nov. and Zhongshania guokunii sp. nov., gammaproteobacteria respectively isolated from coastal attached (fast) ice and surface seawater of the Antarctic.</title>
        <authorList>
            <person name="Li H.J."/>
            <person name="Zhang X.Y."/>
            <person name="Chen C.X."/>
            <person name="Zhang Y.J."/>
            <person name="Gao Z.M."/>
            <person name="Yu Y."/>
            <person name="Chen X.L."/>
            <person name="Chen B."/>
            <person name="Zhang Y.Z."/>
        </authorList>
    </citation>
    <scope>NUCLEOTIDE SEQUENCE [LARGE SCALE GENOMIC DNA]</scope>
    <source>
        <strain evidence="1 2">ZS6-22T</strain>
    </source>
</reference>
<evidence type="ECO:0000313" key="1">
    <source>
        <dbReference type="EMBL" id="MEX1669242.1"/>
    </source>
</evidence>
<protein>
    <submittedName>
        <fullName evidence="1">Uncharacterized protein</fullName>
    </submittedName>
</protein>
<organism evidence="1 2">
    <name type="scientific">Zhongshania guokunii</name>
    <dbReference type="NCBI Taxonomy" id="641783"/>
    <lineage>
        <taxon>Bacteria</taxon>
        <taxon>Pseudomonadati</taxon>
        <taxon>Pseudomonadota</taxon>
        <taxon>Gammaproteobacteria</taxon>
        <taxon>Cellvibrionales</taxon>
        <taxon>Spongiibacteraceae</taxon>
        <taxon>Zhongshania</taxon>
    </lineage>
</organism>
<dbReference type="EMBL" id="JBFRYA010000007">
    <property type="protein sequence ID" value="MEX1669242.1"/>
    <property type="molecule type" value="Genomic_DNA"/>
</dbReference>
<accession>A0ABV3U6Q2</accession>
<proteinExistence type="predicted"/>
<name>A0ABV3U6Q2_9GAMM</name>
<dbReference type="Proteomes" id="UP001557485">
    <property type="component" value="Unassembled WGS sequence"/>
</dbReference>
<sequence length="112" mass="12965">MAEIKSLLDEYGVIFEAQKVLPDEKHRLKFLEALAELENNECHKRREFPVTRLHKVTGVKQAVYRADVDKISGWRVHLQYSSDGVLHLKDLIPGSKHDNVVEVIKSKKGRYK</sequence>
<comment type="caution">
    <text evidence="1">The sequence shown here is derived from an EMBL/GenBank/DDBJ whole genome shotgun (WGS) entry which is preliminary data.</text>
</comment>
<gene>
    <name evidence="1" type="ORF">AB4876_09990</name>
</gene>
<evidence type="ECO:0000313" key="2">
    <source>
        <dbReference type="Proteomes" id="UP001557485"/>
    </source>
</evidence>
<keyword evidence="2" id="KW-1185">Reference proteome</keyword>